<accession>A0A1C3XDP8</accession>
<dbReference type="PANTHER" id="PTHR22888">
    <property type="entry name" value="CYTOCHROME C OXIDASE, SUBUNIT II"/>
    <property type="match status" value="1"/>
</dbReference>
<dbReference type="GO" id="GO:0020037">
    <property type="term" value="F:heme binding"/>
    <property type="evidence" value="ECO:0007669"/>
    <property type="project" value="InterPro"/>
</dbReference>
<evidence type="ECO:0000259" key="18">
    <source>
        <dbReference type="PROSITE" id="PS50857"/>
    </source>
</evidence>
<dbReference type="GO" id="GO:0004129">
    <property type="term" value="F:cytochrome-c oxidase activity"/>
    <property type="evidence" value="ECO:0007669"/>
    <property type="project" value="UniProtKB-EC"/>
</dbReference>
<dbReference type="AlphaFoldDB" id="A0A1C3XDP8"/>
<evidence type="ECO:0000256" key="17">
    <source>
        <dbReference type="SAM" id="Phobius"/>
    </source>
</evidence>
<dbReference type="PANTHER" id="PTHR22888:SF9">
    <property type="entry name" value="CYTOCHROME C OXIDASE SUBUNIT 2"/>
    <property type="match status" value="1"/>
</dbReference>
<dbReference type="RefSeq" id="WP_091962961.1">
    <property type="nucleotide sequence ID" value="NZ_FMAI01000014.1"/>
</dbReference>
<evidence type="ECO:0000256" key="4">
    <source>
        <dbReference type="ARBA" id="ARBA00022617"/>
    </source>
</evidence>
<keyword evidence="4 16" id="KW-0349">Heme</keyword>
<dbReference type="InterPro" id="IPR009056">
    <property type="entry name" value="Cyt_c-like_dom"/>
</dbReference>
<comment type="catalytic activity">
    <reaction evidence="15">
        <text>4 Fe(II)-[cytochrome c] + O2 + 8 H(+)(in) = 4 Fe(III)-[cytochrome c] + 2 H2O + 4 H(+)(out)</text>
        <dbReference type="Rhea" id="RHEA:11436"/>
        <dbReference type="Rhea" id="RHEA-COMP:10350"/>
        <dbReference type="Rhea" id="RHEA-COMP:14399"/>
        <dbReference type="ChEBI" id="CHEBI:15377"/>
        <dbReference type="ChEBI" id="CHEBI:15378"/>
        <dbReference type="ChEBI" id="CHEBI:15379"/>
        <dbReference type="ChEBI" id="CHEBI:29033"/>
        <dbReference type="ChEBI" id="CHEBI:29034"/>
        <dbReference type="EC" id="7.1.1.9"/>
    </reaction>
</comment>
<evidence type="ECO:0000256" key="9">
    <source>
        <dbReference type="ARBA" id="ARBA00022989"/>
    </source>
</evidence>
<keyword evidence="21" id="KW-1185">Reference proteome</keyword>
<dbReference type="GO" id="GO:0005507">
    <property type="term" value="F:copper ion binding"/>
    <property type="evidence" value="ECO:0007669"/>
    <property type="project" value="InterPro"/>
</dbReference>
<proteinExistence type="inferred from homology"/>
<evidence type="ECO:0000256" key="13">
    <source>
        <dbReference type="ARBA" id="ARBA00024688"/>
    </source>
</evidence>
<organism evidence="20 21">
    <name type="scientific">Bradyrhizobium shewense</name>
    <dbReference type="NCBI Taxonomy" id="1761772"/>
    <lineage>
        <taxon>Bacteria</taxon>
        <taxon>Pseudomonadati</taxon>
        <taxon>Pseudomonadota</taxon>
        <taxon>Alphaproteobacteria</taxon>
        <taxon>Hyphomicrobiales</taxon>
        <taxon>Nitrobacteraceae</taxon>
        <taxon>Bradyrhizobium</taxon>
    </lineage>
</organism>
<dbReference type="InterPro" id="IPR014222">
    <property type="entry name" value="Cyt_c_oxidase_su2"/>
</dbReference>
<evidence type="ECO:0000256" key="6">
    <source>
        <dbReference type="ARBA" id="ARBA00022692"/>
    </source>
</evidence>
<gene>
    <name evidence="20" type="ORF">GA0061098_1014140</name>
</gene>
<keyword evidence="12 17" id="KW-0472">Membrane</keyword>
<keyword evidence="3" id="KW-0813">Transport</keyword>
<evidence type="ECO:0000256" key="8">
    <source>
        <dbReference type="ARBA" id="ARBA00022982"/>
    </source>
</evidence>
<evidence type="ECO:0000256" key="16">
    <source>
        <dbReference type="PROSITE-ProRule" id="PRU00433"/>
    </source>
</evidence>
<dbReference type="PROSITE" id="PS51007">
    <property type="entry name" value="CYTC"/>
    <property type="match status" value="1"/>
</dbReference>
<evidence type="ECO:0000256" key="5">
    <source>
        <dbReference type="ARBA" id="ARBA00022660"/>
    </source>
</evidence>
<keyword evidence="7 16" id="KW-0479">Metal-binding</keyword>
<evidence type="ECO:0000256" key="3">
    <source>
        <dbReference type="ARBA" id="ARBA00022448"/>
    </source>
</evidence>
<feature type="domain" description="Cytochrome c" evidence="19">
    <location>
        <begin position="245"/>
        <end position="336"/>
    </location>
</feature>
<name>A0A1C3XDP8_9BRAD</name>
<evidence type="ECO:0000256" key="11">
    <source>
        <dbReference type="ARBA" id="ARBA00023008"/>
    </source>
</evidence>
<feature type="transmembrane region" description="Helical" evidence="17">
    <location>
        <begin position="42"/>
        <end position="64"/>
    </location>
</feature>
<evidence type="ECO:0000256" key="12">
    <source>
        <dbReference type="ARBA" id="ARBA00023136"/>
    </source>
</evidence>
<dbReference type="GO" id="GO:0016020">
    <property type="term" value="C:membrane"/>
    <property type="evidence" value="ECO:0007669"/>
    <property type="project" value="UniProtKB-SubCell"/>
</dbReference>
<dbReference type="EMBL" id="FMAI01000014">
    <property type="protein sequence ID" value="SCB50361.1"/>
    <property type="molecule type" value="Genomic_DNA"/>
</dbReference>
<comment type="subcellular location">
    <subcellularLocation>
        <location evidence="1">Membrane</location>
        <topology evidence="1">Multi-pass membrane protein</topology>
    </subcellularLocation>
</comment>
<dbReference type="GO" id="GO:0042773">
    <property type="term" value="P:ATP synthesis coupled electron transport"/>
    <property type="evidence" value="ECO:0007669"/>
    <property type="project" value="TreeGrafter"/>
</dbReference>
<keyword evidence="10 16" id="KW-0408">Iron</keyword>
<keyword evidence="6 17" id="KW-0812">Transmembrane</keyword>
<keyword evidence="9 17" id="KW-1133">Transmembrane helix</keyword>
<dbReference type="NCBIfam" id="TIGR02866">
    <property type="entry name" value="CoxB"/>
    <property type="match status" value="1"/>
</dbReference>
<evidence type="ECO:0000256" key="2">
    <source>
        <dbReference type="ARBA" id="ARBA00007866"/>
    </source>
</evidence>
<dbReference type="Pfam" id="PF00116">
    <property type="entry name" value="COX2"/>
    <property type="match status" value="1"/>
</dbReference>
<comment type="similarity">
    <text evidence="2">Belongs to the cytochrome c oxidase subunit 2 family.</text>
</comment>
<keyword evidence="8" id="KW-0249">Electron transport</keyword>
<evidence type="ECO:0000313" key="21">
    <source>
        <dbReference type="Proteomes" id="UP000199184"/>
    </source>
</evidence>
<evidence type="ECO:0000256" key="10">
    <source>
        <dbReference type="ARBA" id="ARBA00023004"/>
    </source>
</evidence>
<keyword evidence="11" id="KW-0186">Copper</keyword>
<dbReference type="Gene3D" id="2.60.40.420">
    <property type="entry name" value="Cupredoxins - blue copper proteins"/>
    <property type="match status" value="1"/>
</dbReference>
<dbReference type="PROSITE" id="PS00078">
    <property type="entry name" value="COX2"/>
    <property type="match status" value="1"/>
</dbReference>
<dbReference type="GO" id="GO:0016491">
    <property type="term" value="F:oxidoreductase activity"/>
    <property type="evidence" value="ECO:0007669"/>
    <property type="project" value="InterPro"/>
</dbReference>
<dbReference type="SUPFAM" id="SSF46626">
    <property type="entry name" value="Cytochrome c"/>
    <property type="match status" value="1"/>
</dbReference>
<dbReference type="Pfam" id="PF00034">
    <property type="entry name" value="Cytochrom_C"/>
    <property type="match status" value="1"/>
</dbReference>
<dbReference type="InterPro" id="IPR001505">
    <property type="entry name" value="Copper_CuA"/>
</dbReference>
<reference evidence="21" key="1">
    <citation type="submission" date="2016-08" db="EMBL/GenBank/DDBJ databases">
        <authorList>
            <person name="Varghese N."/>
            <person name="Submissions Spin"/>
        </authorList>
    </citation>
    <scope>NUCLEOTIDE SEQUENCE [LARGE SCALE GENOMIC DNA]</scope>
    <source>
        <strain evidence="21">ERR11</strain>
    </source>
</reference>
<keyword evidence="5" id="KW-0679">Respiratory chain</keyword>
<dbReference type="InterPro" id="IPR034236">
    <property type="entry name" value="CuRO_CcO_Caa3_II"/>
</dbReference>
<evidence type="ECO:0000313" key="20">
    <source>
        <dbReference type="EMBL" id="SCB50361.1"/>
    </source>
</evidence>
<evidence type="ECO:0000256" key="15">
    <source>
        <dbReference type="ARBA" id="ARBA00047816"/>
    </source>
</evidence>
<sequence length="336" mass="36681">MPVPMRTALVPFATLPLAACAGRQSALDPQGLQSDEILRTLFIFLIVAAVVWIAVVIVLCVSMLRRKRTADQPLALDAPFEQATGRVVFALGAATLVIVLGLSILSYAGQRTVFAKDERALTLKIIGHQWWWEVRYEDDSPDKSFVTANEIRIPTGQPVRVELESADVIHSFWVPSLTGKMDLITGQKNELQFTAKNAGVYRGQCAEFCGLQHAHMAFAVLALSPDEFGRWRDHENQSVSSPTNPLGKQGEQLFRGRGCALCHTIRGTLAGGQLGPDLTHVGSRTTVAAGTLPMSSATLAAWIADPQHIKPGNNMPRMPLQSDDLIAIVHYLEQLK</sequence>
<dbReference type="InterPro" id="IPR008972">
    <property type="entry name" value="Cupredoxin"/>
</dbReference>
<dbReference type="CDD" id="cd04213">
    <property type="entry name" value="CuRO_CcO_Caa3_II"/>
    <property type="match status" value="1"/>
</dbReference>
<comment type="function">
    <text evidence="13">Subunits I and II form the functional core of the enzyme complex. Electrons originating in cytochrome c are transferred via heme a and Cu(A) to the binuclear center formed by heme a3 and Cu(B).</text>
</comment>
<feature type="domain" description="Cytochrome oxidase subunit II copper A binding" evidence="18">
    <location>
        <begin position="118"/>
        <end position="234"/>
    </location>
</feature>
<dbReference type="SUPFAM" id="SSF49503">
    <property type="entry name" value="Cupredoxins"/>
    <property type="match status" value="1"/>
</dbReference>
<dbReference type="InterPro" id="IPR036909">
    <property type="entry name" value="Cyt_c-like_dom_sf"/>
</dbReference>
<evidence type="ECO:0000256" key="7">
    <source>
        <dbReference type="ARBA" id="ARBA00022723"/>
    </source>
</evidence>
<dbReference type="PROSITE" id="PS50857">
    <property type="entry name" value="COX2_CUA"/>
    <property type="match status" value="1"/>
</dbReference>
<evidence type="ECO:0000256" key="1">
    <source>
        <dbReference type="ARBA" id="ARBA00004141"/>
    </source>
</evidence>
<dbReference type="InterPro" id="IPR045187">
    <property type="entry name" value="CcO_II"/>
</dbReference>
<feature type="transmembrane region" description="Helical" evidence="17">
    <location>
        <begin position="85"/>
        <end position="108"/>
    </location>
</feature>
<dbReference type="Proteomes" id="UP000199184">
    <property type="component" value="Unassembled WGS sequence"/>
</dbReference>
<evidence type="ECO:0000259" key="19">
    <source>
        <dbReference type="PROSITE" id="PS51007"/>
    </source>
</evidence>
<protein>
    <recommendedName>
        <fullName evidence="14">Cytochrome aa3 subunit 2</fullName>
    </recommendedName>
</protein>
<evidence type="ECO:0000256" key="14">
    <source>
        <dbReference type="ARBA" id="ARBA00031399"/>
    </source>
</evidence>
<dbReference type="InterPro" id="IPR002429">
    <property type="entry name" value="CcO_II-like_C"/>
</dbReference>